<dbReference type="SUPFAM" id="SSF54593">
    <property type="entry name" value="Glyoxalase/Bleomycin resistance protein/Dihydroxybiphenyl dioxygenase"/>
    <property type="match status" value="1"/>
</dbReference>
<dbReference type="STRING" id="640132.Srot_0005"/>
<dbReference type="KEGG" id="srt:Srot_0005"/>
<proteinExistence type="predicted"/>
<reference evidence="2 3" key="1">
    <citation type="journal article" date="2010" name="Stand. Genomic Sci.">
        <title>Complete genome sequence of Segniliparus rotundus type strain (CDC 1076).</title>
        <authorList>
            <person name="Sikorski J."/>
            <person name="Lapidus A."/>
            <person name="Copeland A."/>
            <person name="Misra M."/>
            <person name="Glavina Del Rio T."/>
            <person name="Nolan M."/>
            <person name="Lucas S."/>
            <person name="Chen F."/>
            <person name="Tice H."/>
            <person name="Cheng J.F."/>
            <person name="Jando M."/>
            <person name="Schneider S."/>
            <person name="Bruce D."/>
            <person name="Goodwin L."/>
            <person name="Pitluck S."/>
            <person name="Liolios K."/>
            <person name="Mikhailova N."/>
            <person name="Pati A."/>
            <person name="Ivanova N."/>
            <person name="Mavromatis K."/>
            <person name="Chen A."/>
            <person name="Palaniappan K."/>
            <person name="Chertkov O."/>
            <person name="Land M."/>
            <person name="Hauser L."/>
            <person name="Chang Y.J."/>
            <person name="Jeffries C.D."/>
            <person name="Brettin T."/>
            <person name="Detter J.C."/>
            <person name="Han C."/>
            <person name="Rohde M."/>
            <person name="Goker M."/>
            <person name="Bristow J."/>
            <person name="Eisen J.A."/>
            <person name="Markowitz V."/>
            <person name="Hugenholtz P."/>
            <person name="Kyrpides N.C."/>
            <person name="Klenk H.P."/>
        </authorList>
    </citation>
    <scope>NUCLEOTIDE SEQUENCE [LARGE SCALE GENOMIC DNA]</scope>
    <source>
        <strain evidence="3">ATCC BAA-972 / CDC 1076 / CIP 108378 / DSM 44985 / JCM 13578</strain>
    </source>
</reference>
<protein>
    <submittedName>
        <fullName evidence="2">Glyoxalase family protein</fullName>
    </submittedName>
</protein>
<accession>D6Z9H1</accession>
<keyword evidence="1" id="KW-0046">Antibiotic resistance</keyword>
<keyword evidence="3" id="KW-1185">Reference proteome</keyword>
<dbReference type="eggNOG" id="COG0346">
    <property type="taxonomic scope" value="Bacteria"/>
</dbReference>
<dbReference type="AlphaFoldDB" id="D6Z9H1"/>
<evidence type="ECO:0000313" key="2">
    <source>
        <dbReference type="EMBL" id="ADG96498.1"/>
    </source>
</evidence>
<dbReference type="Proteomes" id="UP000002247">
    <property type="component" value="Chromosome"/>
</dbReference>
<evidence type="ECO:0000313" key="3">
    <source>
        <dbReference type="Proteomes" id="UP000002247"/>
    </source>
</evidence>
<gene>
    <name evidence="2" type="ordered locus">Srot_0005</name>
</gene>
<dbReference type="Pfam" id="PF19581">
    <property type="entry name" value="Glyoxalase_7"/>
    <property type="match status" value="1"/>
</dbReference>
<sequence length="122" mass="13961">MRPMSTYPPVIPMLRVFPDGGARAFYVDYLGFQTDWEHHFEPELPLYQQVSRGPWVLHLSEHIGDATPGSAVRFITDDIAALHSELRAKPRVPAVPKIERCDWGDELLVLDPFGNRLIFHQP</sequence>
<dbReference type="InterPro" id="IPR029068">
    <property type="entry name" value="Glyas_Bleomycin-R_OHBP_Dase"/>
</dbReference>
<organism evidence="2 3">
    <name type="scientific">Segniliparus rotundus (strain ATCC BAA-972 / CDC 1076 / CIP 108378 / DSM 44985 / JCM 13578)</name>
    <dbReference type="NCBI Taxonomy" id="640132"/>
    <lineage>
        <taxon>Bacteria</taxon>
        <taxon>Bacillati</taxon>
        <taxon>Actinomycetota</taxon>
        <taxon>Actinomycetes</taxon>
        <taxon>Mycobacteriales</taxon>
        <taxon>Segniliparaceae</taxon>
        <taxon>Segniliparus</taxon>
    </lineage>
</organism>
<name>D6Z9H1_SEGRD</name>
<evidence type="ECO:0000256" key="1">
    <source>
        <dbReference type="ARBA" id="ARBA00023251"/>
    </source>
</evidence>
<dbReference type="GO" id="GO:0046677">
    <property type="term" value="P:response to antibiotic"/>
    <property type="evidence" value="ECO:0007669"/>
    <property type="project" value="UniProtKB-KW"/>
</dbReference>
<dbReference type="EMBL" id="CP001958">
    <property type="protein sequence ID" value="ADG96498.1"/>
    <property type="molecule type" value="Genomic_DNA"/>
</dbReference>
<dbReference type="HOGENOM" id="CLU_121379_0_0_11"/>
<dbReference type="InterPro" id="IPR000335">
    <property type="entry name" value="Bleomycin-R"/>
</dbReference>
<dbReference type="Gene3D" id="3.10.180.10">
    <property type="entry name" value="2,3-Dihydroxybiphenyl 1,2-Dioxygenase, domain 1"/>
    <property type="match status" value="1"/>
</dbReference>